<dbReference type="RefSeq" id="WP_267533294.1">
    <property type="nucleotide sequence ID" value="NZ_JAPNKA010000001.1"/>
</dbReference>
<dbReference type="Gene3D" id="3.90.1170.50">
    <property type="entry name" value="Aldehyde oxidase/xanthine dehydrogenase, a/b hammerhead"/>
    <property type="match status" value="1"/>
</dbReference>
<dbReference type="Proteomes" id="UP001207654">
    <property type="component" value="Unassembled WGS sequence"/>
</dbReference>
<keyword evidence="1" id="KW-1133">Transmembrane helix</keyword>
<dbReference type="InterPro" id="IPR012368">
    <property type="entry name" value="OxRdtase_Mopterin-bd_su_IorB"/>
</dbReference>
<dbReference type="InterPro" id="IPR006311">
    <property type="entry name" value="TAT_signal"/>
</dbReference>
<comment type="caution">
    <text evidence="3">The sequence shown here is derived from an EMBL/GenBank/DDBJ whole genome shotgun (WGS) entry which is preliminary data.</text>
</comment>
<dbReference type="InterPro" id="IPR052516">
    <property type="entry name" value="N-heterocyclic_Hydroxylase"/>
</dbReference>
<dbReference type="Gene3D" id="3.30.365.10">
    <property type="entry name" value="Aldehyde oxidase/xanthine dehydrogenase, molybdopterin binding domain"/>
    <property type="match status" value="4"/>
</dbReference>
<dbReference type="PIRSF" id="PIRSF036389">
    <property type="entry name" value="IOR_B"/>
    <property type="match status" value="1"/>
</dbReference>
<evidence type="ECO:0000259" key="2">
    <source>
        <dbReference type="SMART" id="SM01008"/>
    </source>
</evidence>
<protein>
    <submittedName>
        <fullName evidence="3">Molybdopterin-dependent oxidoreductase</fullName>
    </submittedName>
</protein>
<keyword evidence="4" id="KW-1185">Reference proteome</keyword>
<gene>
    <name evidence="3" type="ORF">OV287_07475</name>
</gene>
<reference evidence="3 4" key="1">
    <citation type="submission" date="2022-11" db="EMBL/GenBank/DDBJ databases">
        <title>Minimal conservation of predation-associated metabolite biosynthetic gene clusters underscores biosynthetic potential of Myxococcota including descriptions for ten novel species: Archangium lansinium sp. nov., Myxococcus landrumus sp. nov., Nannocystis bai.</title>
        <authorList>
            <person name="Ahearne A."/>
            <person name="Stevens C."/>
            <person name="Phillips K."/>
        </authorList>
    </citation>
    <scope>NUCLEOTIDE SEQUENCE [LARGE SCALE GENOMIC DNA]</scope>
    <source>
        <strain evidence="3 4">MIWBW</strain>
    </source>
</reference>
<dbReference type="Pfam" id="PF02738">
    <property type="entry name" value="MoCoBD_1"/>
    <property type="match status" value="1"/>
</dbReference>
<evidence type="ECO:0000313" key="4">
    <source>
        <dbReference type="Proteomes" id="UP001207654"/>
    </source>
</evidence>
<dbReference type="SMART" id="SM01008">
    <property type="entry name" value="Ald_Xan_dh_C"/>
    <property type="match status" value="1"/>
</dbReference>
<dbReference type="SUPFAM" id="SSF56003">
    <property type="entry name" value="Molybdenum cofactor-binding domain"/>
    <property type="match status" value="2"/>
</dbReference>
<accession>A0ABT3ZY42</accession>
<dbReference type="InterPro" id="IPR000674">
    <property type="entry name" value="Ald_Oxase/Xan_DH_a/b"/>
</dbReference>
<feature type="transmembrane region" description="Helical" evidence="1">
    <location>
        <begin position="18"/>
        <end position="40"/>
    </location>
</feature>
<feature type="domain" description="Aldehyde oxidase/xanthine dehydrogenase a/b hammerhead" evidence="2">
    <location>
        <begin position="223"/>
        <end position="301"/>
    </location>
</feature>
<organism evidence="3 4">
    <name type="scientific">Archangium lansingense</name>
    <dbReference type="NCBI Taxonomy" id="2995310"/>
    <lineage>
        <taxon>Bacteria</taxon>
        <taxon>Pseudomonadati</taxon>
        <taxon>Myxococcota</taxon>
        <taxon>Myxococcia</taxon>
        <taxon>Myxococcales</taxon>
        <taxon>Cystobacterineae</taxon>
        <taxon>Archangiaceae</taxon>
        <taxon>Archangium</taxon>
    </lineage>
</organism>
<sequence>MSDPVTPKKGWRPTRRQFLVGLGVGGVGSVGALALGLPAIRLGVARAVDDGLMPSGKSLDPTVWFELLPDDRVRLHLPKAEMGQGIHTALAQIAAEELEVPWERLEVVHANTAHGPVDPRGTSGSTTVAGLYQPLREAAANLREMLRAEAARQLGVPAESLVAAGGTMSVRGQPERTLRYGEVVARHTGAWEVPEQPPTLKQAKDFQFIGQSMPRVDLEAKLTGQGVYGYDQRLPGMLYGATARPPRLGSTLRAAREGRARQQPGVVEVVIGEGFASVAAESREQAHAALAHLELEWSEGEALQQADIEALTTVKDGEGVLVQDEGDVPEQLGRGKSLSAEYRTPLAAHAHLEPQAALVEVKPERVRVWMSTQMPLNVRKQVAHALEREEESVEVTPTYLGGGFGRRLDAHAAIEAARLSRATGRPVHVGWTRAEEFRQGFFRPPTHHVLRASLEESGRVLAFEHHQASGDVLFSLLPEAASAVLGADFGAWRGASIRYAMAHRRVRAQRVKLPVPTATWRGLGLLANTFALESFMDELAHAAGEDPLAFRLKHLGEDELGRRMRRTLEAAAKQAGWGTAAPEGRARGLACSVDARTVVAQVAEVSVEEDRVRVHRITCAVDCGLVINPDGAIAQVEGGITMALGSTLSEQIALKDGQVEAENFHQYPLLTMRNAPDIDTLLVGDGDKPMGLGEPPMGPVGAAVANALFALTGKRLRSLPLKL</sequence>
<evidence type="ECO:0000313" key="3">
    <source>
        <dbReference type="EMBL" id="MCY1074322.1"/>
    </source>
</evidence>
<keyword evidence="1" id="KW-0812">Transmembrane</keyword>
<dbReference type="InterPro" id="IPR046867">
    <property type="entry name" value="AldOxase/xan_DH_MoCoBD2"/>
</dbReference>
<dbReference type="PANTHER" id="PTHR47495:SF2">
    <property type="entry name" value="ALDEHYDE DEHYDROGENASE"/>
    <property type="match status" value="1"/>
</dbReference>
<dbReference type="InterPro" id="IPR008274">
    <property type="entry name" value="AldOxase/xan_DH_MoCoBD1"/>
</dbReference>
<name>A0ABT3ZY42_9BACT</name>
<evidence type="ECO:0000256" key="1">
    <source>
        <dbReference type="SAM" id="Phobius"/>
    </source>
</evidence>
<dbReference type="PROSITE" id="PS51318">
    <property type="entry name" value="TAT"/>
    <property type="match status" value="1"/>
</dbReference>
<keyword evidence="1" id="KW-0472">Membrane</keyword>
<dbReference type="Pfam" id="PF20256">
    <property type="entry name" value="MoCoBD_2"/>
    <property type="match status" value="2"/>
</dbReference>
<dbReference type="InterPro" id="IPR037165">
    <property type="entry name" value="AldOxase/xan_DH_Mopterin-bd_sf"/>
</dbReference>
<dbReference type="EMBL" id="JAPNKA010000001">
    <property type="protein sequence ID" value="MCY1074322.1"/>
    <property type="molecule type" value="Genomic_DNA"/>
</dbReference>
<proteinExistence type="predicted"/>
<dbReference type="PANTHER" id="PTHR47495">
    <property type="entry name" value="ALDEHYDE DEHYDROGENASE"/>
    <property type="match status" value="1"/>
</dbReference>